<dbReference type="EMBL" id="JABSTQ010000939">
    <property type="protein sequence ID" value="KAG0445097.1"/>
    <property type="molecule type" value="Genomic_DNA"/>
</dbReference>
<sequence length="313" mass="34715">MGKRRPYKQYLWDPSSEVPTRTKHRLRKEAEKRKREALVLTSSDSELSDSELSPDISQVDSPGSASMTVLDEENASVASTSGQRSVDERFTEDPVSDSPSSEGKDDSPSSEEAGPKRETSKKKVGLKGLTAAFGLLNSQSLPERTIWFKLARMCAYKLLCSSYKVLPRCWVDLQDKRRRLALNRKLAKGVKGMADMVAINPDFVVHQYRPGQRASEAARPLLRATPSSHPVVHYPAPTRQSTWHHDFGVSTMTRIQTRFTDTVTSSSTNTGLVSGPPRLPGRYFEPLLQATPSSTTRPQRANLPGITTSECQP</sequence>
<dbReference type="Proteomes" id="UP000805193">
    <property type="component" value="Unassembled WGS sequence"/>
</dbReference>
<evidence type="ECO:0000313" key="2">
    <source>
        <dbReference type="Proteomes" id="UP000805193"/>
    </source>
</evidence>
<keyword evidence="2" id="KW-1185">Reference proteome</keyword>
<proteinExistence type="predicted"/>
<protein>
    <submittedName>
        <fullName evidence="1">Uncharacterized protein</fullName>
    </submittedName>
</protein>
<organism evidence="1 2">
    <name type="scientific">Ixodes persulcatus</name>
    <name type="common">Taiga tick</name>
    <dbReference type="NCBI Taxonomy" id="34615"/>
    <lineage>
        <taxon>Eukaryota</taxon>
        <taxon>Metazoa</taxon>
        <taxon>Ecdysozoa</taxon>
        <taxon>Arthropoda</taxon>
        <taxon>Chelicerata</taxon>
        <taxon>Arachnida</taxon>
        <taxon>Acari</taxon>
        <taxon>Parasitiformes</taxon>
        <taxon>Ixodida</taxon>
        <taxon>Ixodoidea</taxon>
        <taxon>Ixodidae</taxon>
        <taxon>Ixodinae</taxon>
        <taxon>Ixodes</taxon>
    </lineage>
</organism>
<reference evidence="1 2" key="1">
    <citation type="journal article" date="2020" name="Cell">
        <title>Large-Scale Comparative Analyses of Tick Genomes Elucidate Their Genetic Diversity and Vector Capacities.</title>
        <authorList>
            <consortium name="Tick Genome and Microbiome Consortium (TIGMIC)"/>
            <person name="Jia N."/>
            <person name="Wang J."/>
            <person name="Shi W."/>
            <person name="Du L."/>
            <person name="Sun Y."/>
            <person name="Zhan W."/>
            <person name="Jiang J.F."/>
            <person name="Wang Q."/>
            <person name="Zhang B."/>
            <person name="Ji P."/>
            <person name="Bell-Sakyi L."/>
            <person name="Cui X.M."/>
            <person name="Yuan T.T."/>
            <person name="Jiang B.G."/>
            <person name="Yang W.F."/>
            <person name="Lam T.T."/>
            <person name="Chang Q.C."/>
            <person name="Ding S.J."/>
            <person name="Wang X.J."/>
            <person name="Zhu J.G."/>
            <person name="Ruan X.D."/>
            <person name="Zhao L."/>
            <person name="Wei J.T."/>
            <person name="Ye R.Z."/>
            <person name="Que T.C."/>
            <person name="Du C.H."/>
            <person name="Zhou Y.H."/>
            <person name="Cheng J.X."/>
            <person name="Dai P.F."/>
            <person name="Guo W.B."/>
            <person name="Han X.H."/>
            <person name="Huang E.J."/>
            <person name="Li L.F."/>
            <person name="Wei W."/>
            <person name="Gao Y.C."/>
            <person name="Liu J.Z."/>
            <person name="Shao H.Z."/>
            <person name="Wang X."/>
            <person name="Wang C.C."/>
            <person name="Yang T.C."/>
            <person name="Huo Q.B."/>
            <person name="Li W."/>
            <person name="Chen H.Y."/>
            <person name="Chen S.E."/>
            <person name="Zhou L.G."/>
            <person name="Ni X.B."/>
            <person name="Tian J.H."/>
            <person name="Sheng Y."/>
            <person name="Liu T."/>
            <person name="Pan Y.S."/>
            <person name="Xia L.Y."/>
            <person name="Li J."/>
            <person name="Zhao F."/>
            <person name="Cao W.C."/>
        </authorList>
    </citation>
    <scope>NUCLEOTIDE SEQUENCE [LARGE SCALE GENOMIC DNA]</scope>
    <source>
        <strain evidence="1">Iper-2018</strain>
    </source>
</reference>
<name>A0AC60R0D3_IXOPE</name>
<evidence type="ECO:0000313" key="1">
    <source>
        <dbReference type="EMBL" id="KAG0445097.1"/>
    </source>
</evidence>
<gene>
    <name evidence="1" type="ORF">HPB47_023491</name>
</gene>
<accession>A0AC60R0D3</accession>
<comment type="caution">
    <text evidence="1">The sequence shown here is derived from an EMBL/GenBank/DDBJ whole genome shotgun (WGS) entry which is preliminary data.</text>
</comment>